<name>A0A822ZHU2_NELNU</name>
<accession>A0A822ZHU2</accession>
<comment type="caution">
    <text evidence="1">The sequence shown here is derived from an EMBL/GenBank/DDBJ whole genome shotgun (WGS) entry which is preliminary data.</text>
</comment>
<dbReference type="Proteomes" id="UP000607653">
    <property type="component" value="Unassembled WGS sequence"/>
</dbReference>
<gene>
    <name evidence="1" type="ORF">HUJ06_000836</name>
</gene>
<evidence type="ECO:0000313" key="1">
    <source>
        <dbReference type="EMBL" id="DAD42606.1"/>
    </source>
</evidence>
<organism evidence="1 2">
    <name type="scientific">Nelumbo nucifera</name>
    <name type="common">Sacred lotus</name>
    <dbReference type="NCBI Taxonomy" id="4432"/>
    <lineage>
        <taxon>Eukaryota</taxon>
        <taxon>Viridiplantae</taxon>
        <taxon>Streptophyta</taxon>
        <taxon>Embryophyta</taxon>
        <taxon>Tracheophyta</taxon>
        <taxon>Spermatophyta</taxon>
        <taxon>Magnoliopsida</taxon>
        <taxon>Proteales</taxon>
        <taxon>Nelumbonaceae</taxon>
        <taxon>Nelumbo</taxon>
    </lineage>
</organism>
<proteinExistence type="predicted"/>
<reference evidence="1 2" key="1">
    <citation type="journal article" date="2020" name="Mol. Biol. Evol.">
        <title>Distinct Expression and Methylation Patterns for Genes with Different Fates following a Single Whole-Genome Duplication in Flowering Plants.</title>
        <authorList>
            <person name="Shi T."/>
            <person name="Rahmani R.S."/>
            <person name="Gugger P.F."/>
            <person name="Wang M."/>
            <person name="Li H."/>
            <person name="Zhang Y."/>
            <person name="Li Z."/>
            <person name="Wang Q."/>
            <person name="Van de Peer Y."/>
            <person name="Marchal K."/>
            <person name="Chen J."/>
        </authorList>
    </citation>
    <scope>NUCLEOTIDE SEQUENCE [LARGE SCALE GENOMIC DNA]</scope>
    <source>
        <tissue evidence="1">Leaf</tissue>
    </source>
</reference>
<keyword evidence="2" id="KW-1185">Reference proteome</keyword>
<sequence>MDQTLTSQEPRRASSFVISAMKISLFYTPELTLLSCACSATNMSTPLTPYPVSTSVLRSVIIALPNSSLSAAPPIILFFAKIATGTPSSCLLSATHERCPVEGFSGCPSALELGSIWGFDLSDKKYAMQLPQSHVPQMGSDNFMMFPNWGPLNSVVSDDSWVYKSAAMTLQDLMLPSENGNSGSSMYPSVPSAEILMFVEEAEF</sequence>
<evidence type="ECO:0000313" key="2">
    <source>
        <dbReference type="Proteomes" id="UP000607653"/>
    </source>
</evidence>
<dbReference type="EMBL" id="DUZY01000006">
    <property type="protein sequence ID" value="DAD42606.1"/>
    <property type="molecule type" value="Genomic_DNA"/>
</dbReference>
<protein>
    <submittedName>
        <fullName evidence="1">Uncharacterized protein</fullName>
    </submittedName>
</protein>
<dbReference type="AlphaFoldDB" id="A0A822ZHU2"/>